<dbReference type="Pfam" id="PF13358">
    <property type="entry name" value="DDE_3"/>
    <property type="match status" value="1"/>
</dbReference>
<dbReference type="PANTHER" id="PTHR33939:SF1">
    <property type="entry name" value="DUF4371 DOMAIN-CONTAINING PROTEIN"/>
    <property type="match status" value="1"/>
</dbReference>
<dbReference type="InterPro" id="IPR036397">
    <property type="entry name" value="RNaseH_sf"/>
</dbReference>
<organism evidence="2 3">
    <name type="scientific">Macrosiphum euphorbiae</name>
    <name type="common">potato aphid</name>
    <dbReference type="NCBI Taxonomy" id="13131"/>
    <lineage>
        <taxon>Eukaryota</taxon>
        <taxon>Metazoa</taxon>
        <taxon>Ecdysozoa</taxon>
        <taxon>Arthropoda</taxon>
        <taxon>Hexapoda</taxon>
        <taxon>Insecta</taxon>
        <taxon>Pterygota</taxon>
        <taxon>Neoptera</taxon>
        <taxon>Paraneoptera</taxon>
        <taxon>Hemiptera</taxon>
        <taxon>Sternorrhyncha</taxon>
        <taxon>Aphidomorpha</taxon>
        <taxon>Aphidoidea</taxon>
        <taxon>Aphididae</taxon>
        <taxon>Macrosiphini</taxon>
        <taxon>Macrosiphum</taxon>
    </lineage>
</organism>
<evidence type="ECO:0000259" key="1">
    <source>
        <dbReference type="Pfam" id="PF13358"/>
    </source>
</evidence>
<evidence type="ECO:0000313" key="3">
    <source>
        <dbReference type="Proteomes" id="UP001160148"/>
    </source>
</evidence>
<gene>
    <name evidence="2" type="ORF">MEUPH1_LOCUS14672</name>
</gene>
<comment type="caution">
    <text evidence="2">The sequence shown here is derived from an EMBL/GenBank/DDBJ whole genome shotgun (WGS) entry which is preliminary data.</text>
</comment>
<dbReference type="PANTHER" id="PTHR33939">
    <property type="entry name" value="PROTEIN CBG22215"/>
    <property type="match status" value="1"/>
</dbReference>
<dbReference type="Proteomes" id="UP001160148">
    <property type="component" value="Unassembled WGS sequence"/>
</dbReference>
<name>A0AAV0WTQ9_9HEMI</name>
<dbReference type="GO" id="GO:0003676">
    <property type="term" value="F:nucleic acid binding"/>
    <property type="evidence" value="ECO:0007669"/>
    <property type="project" value="InterPro"/>
</dbReference>
<dbReference type="Gene3D" id="3.30.420.10">
    <property type="entry name" value="Ribonuclease H-like superfamily/Ribonuclease H"/>
    <property type="match status" value="1"/>
</dbReference>
<protein>
    <recommendedName>
        <fullName evidence="1">Tc1-like transposase DDE domain-containing protein</fullName>
    </recommendedName>
</protein>
<keyword evidence="3" id="KW-1185">Reference proteome</keyword>
<proteinExistence type="predicted"/>
<dbReference type="InterPro" id="IPR038717">
    <property type="entry name" value="Tc1-like_DDE_dom"/>
</dbReference>
<sequence length="457" mass="53063">MERDISPVKKNPPGKFVGVRQKQIIVNFYKNLMLEQQNKEDSQKMKYKDIIKTISKTSGVGLRTVGCTLAEYKTKGTISSPNKTKKRKTVIEKSEDFGQNNIRQKVHSFWLNREIPTLNKVFVAVNKDENVPNFSKSSLRRILKHLNYEYLKKNRNNVLIERNDVVCWRRKYMESIIHYRLNGRPIYYLGESWVDAGETTTKSWVDTIINSPKNAFVRERTTGQKEPSGKGKRLIVLHIGSADGFLPGGLLSIESKKNTLDSHDELNGDIFYNWFIKILPSLKEKAVIVMDNASYNSVKKYPFPTMTWNKQKIIDWLENKGKIVPPSLIKPQLLEIANELKPLYDKYVIDEVARDHNKIVLRLPPYHSELNPIEIAWSWVKNYVLMNNTTFKLEDVHNLLKDAVEHVTSEMWTNFIDHVTKEEDKFWTVDDLSDEIFDLEIGEHLGDTTSDSDDENI</sequence>
<feature type="domain" description="Tc1-like transposase DDE" evidence="1">
    <location>
        <begin position="219"/>
        <end position="388"/>
    </location>
</feature>
<dbReference type="AlphaFoldDB" id="A0AAV0WTQ9"/>
<reference evidence="2 3" key="1">
    <citation type="submission" date="2023-01" db="EMBL/GenBank/DDBJ databases">
        <authorList>
            <person name="Whitehead M."/>
        </authorList>
    </citation>
    <scope>NUCLEOTIDE SEQUENCE [LARGE SCALE GENOMIC DNA]</scope>
</reference>
<dbReference type="EMBL" id="CARXXK010000002">
    <property type="protein sequence ID" value="CAI6359242.1"/>
    <property type="molecule type" value="Genomic_DNA"/>
</dbReference>
<accession>A0AAV0WTQ9</accession>
<evidence type="ECO:0000313" key="2">
    <source>
        <dbReference type="EMBL" id="CAI6359242.1"/>
    </source>
</evidence>